<evidence type="ECO:0000313" key="6">
    <source>
        <dbReference type="Proteomes" id="UP000198984"/>
    </source>
</evidence>
<dbReference type="EMBL" id="FOBB01000003">
    <property type="protein sequence ID" value="SEM17450.1"/>
    <property type="molecule type" value="Genomic_DNA"/>
</dbReference>
<dbReference type="InterPro" id="IPR023187">
    <property type="entry name" value="Tscrpt_reg_MarR-type_CS"/>
</dbReference>
<dbReference type="PROSITE" id="PS01117">
    <property type="entry name" value="HTH_MARR_1"/>
    <property type="match status" value="1"/>
</dbReference>
<evidence type="ECO:0000256" key="1">
    <source>
        <dbReference type="ARBA" id="ARBA00023015"/>
    </source>
</evidence>
<organism evidence="5 6">
    <name type="scientific">Chitinophaga rupis</name>
    <dbReference type="NCBI Taxonomy" id="573321"/>
    <lineage>
        <taxon>Bacteria</taxon>
        <taxon>Pseudomonadati</taxon>
        <taxon>Bacteroidota</taxon>
        <taxon>Chitinophagia</taxon>
        <taxon>Chitinophagales</taxon>
        <taxon>Chitinophagaceae</taxon>
        <taxon>Chitinophaga</taxon>
    </lineage>
</organism>
<protein>
    <submittedName>
        <fullName evidence="5">DNA-binding transcriptional regulator, MarR family</fullName>
    </submittedName>
</protein>
<dbReference type="GO" id="GO:0003700">
    <property type="term" value="F:DNA-binding transcription factor activity"/>
    <property type="evidence" value="ECO:0007669"/>
    <property type="project" value="InterPro"/>
</dbReference>
<proteinExistence type="predicted"/>
<dbReference type="SUPFAM" id="SSF46785">
    <property type="entry name" value="Winged helix' DNA-binding domain"/>
    <property type="match status" value="1"/>
</dbReference>
<dbReference type="PRINTS" id="PR00598">
    <property type="entry name" value="HTHMARR"/>
</dbReference>
<dbReference type="AlphaFoldDB" id="A0A1H7W7H2"/>
<dbReference type="GO" id="GO:0003677">
    <property type="term" value="F:DNA binding"/>
    <property type="evidence" value="ECO:0007669"/>
    <property type="project" value="UniProtKB-KW"/>
</dbReference>
<evidence type="ECO:0000256" key="2">
    <source>
        <dbReference type="ARBA" id="ARBA00023125"/>
    </source>
</evidence>
<keyword evidence="1" id="KW-0805">Transcription regulation</keyword>
<dbReference type="InterPro" id="IPR052526">
    <property type="entry name" value="HTH-type_Bedaq_tolerance"/>
</dbReference>
<dbReference type="STRING" id="573321.SAMN04488505_103582"/>
<reference evidence="5 6" key="1">
    <citation type="submission" date="2016-10" db="EMBL/GenBank/DDBJ databases">
        <authorList>
            <person name="de Groot N.N."/>
        </authorList>
    </citation>
    <scope>NUCLEOTIDE SEQUENCE [LARGE SCALE GENOMIC DNA]</scope>
    <source>
        <strain evidence="5 6">DSM 21039</strain>
    </source>
</reference>
<evidence type="ECO:0000259" key="4">
    <source>
        <dbReference type="PROSITE" id="PS50995"/>
    </source>
</evidence>
<dbReference type="Pfam" id="PF12802">
    <property type="entry name" value="MarR_2"/>
    <property type="match status" value="1"/>
</dbReference>
<dbReference type="PROSITE" id="PS50995">
    <property type="entry name" value="HTH_MARR_2"/>
    <property type="match status" value="1"/>
</dbReference>
<dbReference type="OrthoDB" id="9804055at2"/>
<accession>A0A1H7W7H2</accession>
<dbReference type="SMART" id="SM00347">
    <property type="entry name" value="HTH_MARR"/>
    <property type="match status" value="1"/>
</dbReference>
<evidence type="ECO:0000313" key="5">
    <source>
        <dbReference type="EMBL" id="SEM17450.1"/>
    </source>
</evidence>
<dbReference type="InterPro" id="IPR000835">
    <property type="entry name" value="HTH_MarR-typ"/>
</dbReference>
<dbReference type="PANTHER" id="PTHR39515:SF2">
    <property type="entry name" value="HTH-TYPE TRANSCRIPTIONAL REGULATOR RV0880"/>
    <property type="match status" value="1"/>
</dbReference>
<keyword evidence="3" id="KW-0804">Transcription</keyword>
<keyword evidence="2 5" id="KW-0238">DNA-binding</keyword>
<dbReference type="Proteomes" id="UP000198984">
    <property type="component" value="Unassembled WGS sequence"/>
</dbReference>
<dbReference type="InterPro" id="IPR036388">
    <property type="entry name" value="WH-like_DNA-bd_sf"/>
</dbReference>
<dbReference type="RefSeq" id="WP_089913623.1">
    <property type="nucleotide sequence ID" value="NZ_FOBB01000003.1"/>
</dbReference>
<dbReference type="InterPro" id="IPR036390">
    <property type="entry name" value="WH_DNA-bd_sf"/>
</dbReference>
<gene>
    <name evidence="5" type="ORF">SAMN04488505_103582</name>
</gene>
<dbReference type="Gene3D" id="1.10.10.10">
    <property type="entry name" value="Winged helix-like DNA-binding domain superfamily/Winged helix DNA-binding domain"/>
    <property type="match status" value="1"/>
</dbReference>
<evidence type="ECO:0000256" key="3">
    <source>
        <dbReference type="ARBA" id="ARBA00023163"/>
    </source>
</evidence>
<sequence length="148" mass="16700">MNHAQDITLASDMRAALSRLLRQLRKQPVPYQVSVTEHTTLALLDLHKQLLPSELAAMEKVTAQAMSQMLNNLEAQGYIKRTPLEDDKRKVQVSLSKEGARVLTEMRNIRAEWLAKAMSALLNADEKKVLKQAAGIIQRLADYEEHKA</sequence>
<keyword evidence="6" id="KW-1185">Reference proteome</keyword>
<name>A0A1H7W7H2_9BACT</name>
<dbReference type="Gene3D" id="1.10.287.100">
    <property type="match status" value="1"/>
</dbReference>
<feature type="domain" description="HTH marR-type" evidence="4">
    <location>
        <begin position="6"/>
        <end position="139"/>
    </location>
</feature>
<dbReference type="PANTHER" id="PTHR39515">
    <property type="entry name" value="CONSERVED PROTEIN"/>
    <property type="match status" value="1"/>
</dbReference>